<dbReference type="EMBL" id="ONZF01000003">
    <property type="protein sequence ID" value="SPJ24029.1"/>
    <property type="molecule type" value="Genomic_DNA"/>
</dbReference>
<keyword evidence="8" id="KW-1185">Reference proteome</keyword>
<proteinExistence type="predicted"/>
<dbReference type="AlphaFoldDB" id="A0A2R8BV44"/>
<evidence type="ECO:0000256" key="4">
    <source>
        <dbReference type="ARBA" id="ARBA00022989"/>
    </source>
</evidence>
<feature type="transmembrane region" description="Helical" evidence="6">
    <location>
        <begin position="102"/>
        <end position="122"/>
    </location>
</feature>
<feature type="transmembrane region" description="Helical" evidence="6">
    <location>
        <begin position="49"/>
        <end position="74"/>
    </location>
</feature>
<feature type="transmembrane region" description="Helical" evidence="6">
    <location>
        <begin position="339"/>
        <end position="356"/>
    </location>
</feature>
<feature type="transmembrane region" description="Helical" evidence="6">
    <location>
        <begin position="313"/>
        <end position="333"/>
    </location>
</feature>
<evidence type="ECO:0008006" key="9">
    <source>
        <dbReference type="Google" id="ProtNLM"/>
    </source>
</evidence>
<dbReference type="GO" id="GO:0043190">
    <property type="term" value="C:ATP-binding cassette (ABC) transporter complex"/>
    <property type="evidence" value="ECO:0007669"/>
    <property type="project" value="TreeGrafter"/>
</dbReference>
<keyword evidence="3 6" id="KW-0812">Transmembrane</keyword>
<dbReference type="PANTHER" id="PTHR33529:SF6">
    <property type="entry name" value="YJGP_YJGQ FAMILY PERMEASE"/>
    <property type="match status" value="1"/>
</dbReference>
<evidence type="ECO:0000256" key="1">
    <source>
        <dbReference type="ARBA" id="ARBA00004651"/>
    </source>
</evidence>
<feature type="transmembrane region" description="Helical" evidence="6">
    <location>
        <begin position="7"/>
        <end position="29"/>
    </location>
</feature>
<feature type="transmembrane region" description="Helical" evidence="6">
    <location>
        <begin position="282"/>
        <end position="301"/>
    </location>
</feature>
<organism evidence="7 8">
    <name type="scientific">Palleronia abyssalis</name>
    <dbReference type="NCBI Taxonomy" id="1501240"/>
    <lineage>
        <taxon>Bacteria</taxon>
        <taxon>Pseudomonadati</taxon>
        <taxon>Pseudomonadota</taxon>
        <taxon>Alphaproteobacteria</taxon>
        <taxon>Rhodobacterales</taxon>
        <taxon>Roseobacteraceae</taxon>
        <taxon>Palleronia</taxon>
    </lineage>
</organism>
<name>A0A2R8BV44_9RHOB</name>
<evidence type="ECO:0000256" key="6">
    <source>
        <dbReference type="SAM" id="Phobius"/>
    </source>
</evidence>
<dbReference type="Proteomes" id="UP000244912">
    <property type="component" value="Unassembled WGS sequence"/>
</dbReference>
<evidence type="ECO:0000313" key="7">
    <source>
        <dbReference type="EMBL" id="SPJ24029.1"/>
    </source>
</evidence>
<protein>
    <recommendedName>
        <fullName evidence="9">Lipopolysaccharide export system permease protein LptF</fullName>
    </recommendedName>
</protein>
<keyword evidence="4 6" id="KW-1133">Transmembrane helix</keyword>
<evidence type="ECO:0000256" key="2">
    <source>
        <dbReference type="ARBA" id="ARBA00022475"/>
    </source>
</evidence>
<accession>A0A2R8BV44</accession>
<comment type="subcellular location">
    <subcellularLocation>
        <location evidence="1">Cell membrane</location>
        <topology evidence="1">Multi-pass membrane protein</topology>
    </subcellularLocation>
</comment>
<evidence type="ECO:0000256" key="5">
    <source>
        <dbReference type="ARBA" id="ARBA00023136"/>
    </source>
</evidence>
<dbReference type="RefSeq" id="WP_181375745.1">
    <property type="nucleotide sequence ID" value="NZ_ONZF01000003.1"/>
</dbReference>
<reference evidence="8" key="1">
    <citation type="submission" date="2018-03" db="EMBL/GenBank/DDBJ databases">
        <authorList>
            <person name="Rodrigo-Torres L."/>
            <person name="Arahal R. D."/>
            <person name="Lucena T."/>
        </authorList>
    </citation>
    <scope>NUCLEOTIDE SEQUENCE [LARGE SCALE GENOMIC DNA]</scope>
    <source>
        <strain evidence="8">CECT 8504</strain>
    </source>
</reference>
<gene>
    <name evidence="7" type="ORF">PAA8504_01851</name>
</gene>
<keyword evidence="5 6" id="KW-0472">Membrane</keyword>
<evidence type="ECO:0000313" key="8">
    <source>
        <dbReference type="Proteomes" id="UP000244912"/>
    </source>
</evidence>
<evidence type="ECO:0000256" key="3">
    <source>
        <dbReference type="ARBA" id="ARBA00022692"/>
    </source>
</evidence>
<dbReference type="Pfam" id="PF03739">
    <property type="entry name" value="LptF_LptG"/>
    <property type="match status" value="1"/>
</dbReference>
<dbReference type="PANTHER" id="PTHR33529">
    <property type="entry name" value="SLR0882 PROTEIN-RELATED"/>
    <property type="match status" value="1"/>
</dbReference>
<sequence length="370" mass="39704">MPTYDRYLLSQFLTLFGFFSLVLVAVYWVNRAVGLFDRLVANGHSAGVFLEFSILTLPNVIRVVLPVAAFAAAVQVTNRMRTESELVIAQATGLSPLRGARAVVVFGGVAALITLTMTHVLGPMSQNRLDVRNAEIAADVTAGLLVAGQFQHPADDVTLFVANITDRGLMEKVFLSDRRDPAEETTYTSETAILATREGQTFLVMFNGLSQDYDPATGQLETTFFDELTVTVDPARDGPGGRIDLDAVPTPAALSDPADTALRTGSTPRQITVEIAERTAQGLQSFAAPILGFAMLMLGGFSRFSAWRQVTGAIVALVLYELSYRMALGAVLGGTLPPLALFIPTLVFSIVALLALKIAGRPWRPRGANA</sequence>
<dbReference type="GO" id="GO:0015920">
    <property type="term" value="P:lipopolysaccharide transport"/>
    <property type="evidence" value="ECO:0007669"/>
    <property type="project" value="TreeGrafter"/>
</dbReference>
<keyword evidence="2" id="KW-1003">Cell membrane</keyword>
<dbReference type="InterPro" id="IPR005495">
    <property type="entry name" value="LptG/LptF_permease"/>
</dbReference>